<comment type="caution">
    <text evidence="3">The sequence shown here is derived from an EMBL/GenBank/DDBJ whole genome shotgun (WGS) entry which is preliminary data.</text>
</comment>
<dbReference type="EMBL" id="JABBXH010000001">
    <property type="protein sequence ID" value="NMP30246.1"/>
    <property type="molecule type" value="Genomic_DNA"/>
</dbReference>
<dbReference type="Proteomes" id="UP000568664">
    <property type="component" value="Unassembled WGS sequence"/>
</dbReference>
<keyword evidence="1" id="KW-0732">Signal</keyword>
<accession>A0A7Y0Q5L4</accession>
<feature type="signal peptide" evidence="1">
    <location>
        <begin position="1"/>
        <end position="21"/>
    </location>
</feature>
<dbReference type="AlphaFoldDB" id="A0A7Y0Q5L4"/>
<name>A0A7Y0Q5L4_9GAMM</name>
<feature type="domain" description="Tll0287-like" evidence="2">
    <location>
        <begin position="30"/>
        <end position="188"/>
    </location>
</feature>
<protein>
    <submittedName>
        <fullName evidence="3">DUF3365 domain-containing protein</fullName>
    </submittedName>
</protein>
<organism evidence="3 4">
    <name type="scientific">Thalassotalea algicola</name>
    <dbReference type="NCBI Taxonomy" id="2716224"/>
    <lineage>
        <taxon>Bacteria</taxon>
        <taxon>Pseudomonadati</taxon>
        <taxon>Pseudomonadota</taxon>
        <taxon>Gammaproteobacteria</taxon>
        <taxon>Alteromonadales</taxon>
        <taxon>Colwelliaceae</taxon>
        <taxon>Thalassotalea</taxon>
    </lineage>
</organism>
<evidence type="ECO:0000259" key="2">
    <source>
        <dbReference type="Pfam" id="PF11845"/>
    </source>
</evidence>
<evidence type="ECO:0000313" key="4">
    <source>
        <dbReference type="Proteomes" id="UP000568664"/>
    </source>
</evidence>
<dbReference type="RefSeq" id="WP_169073576.1">
    <property type="nucleotide sequence ID" value="NZ_JABBXH010000001.1"/>
</dbReference>
<keyword evidence="4" id="KW-1185">Reference proteome</keyword>
<reference evidence="3 4" key="1">
    <citation type="submission" date="2020-04" db="EMBL/GenBank/DDBJ databases">
        <title>Thalassotalea sp. M1531, isolated from the surface of marine red alga.</title>
        <authorList>
            <person name="Pang L."/>
            <person name="Lu D.-C."/>
        </authorList>
    </citation>
    <scope>NUCLEOTIDE SEQUENCE [LARGE SCALE GENOMIC DNA]</scope>
    <source>
        <strain evidence="3 4">M1531</strain>
    </source>
</reference>
<dbReference type="InterPro" id="IPR021796">
    <property type="entry name" value="Tll0287-like_dom"/>
</dbReference>
<feature type="chain" id="PRO_5031000108" evidence="1">
    <location>
        <begin position="22"/>
        <end position="195"/>
    </location>
</feature>
<dbReference type="Pfam" id="PF11845">
    <property type="entry name" value="Tll0287-like"/>
    <property type="match status" value="1"/>
</dbReference>
<proteinExistence type="predicted"/>
<sequence length="195" mass="21759">MKKALHFLLFFTLIFPLISFANTSQQETEHQLNGEAKQKIQLFAKQLKSTLQAGVKQGGLVHGMRICQEVANDIAHSYSTDGWTIGRTSLKLRNTDNAADNWQRKQLIKFEKQLAEGVKPKKLMSSEIIQQSDGKQVYKFAKAIPTGKLCLNCHGSNIKPEVKSALNLQYPNDVAVGFKLGELRGAFIATKQLTN</sequence>
<gene>
    <name evidence="3" type="ORF">HII17_01620</name>
</gene>
<evidence type="ECO:0000256" key="1">
    <source>
        <dbReference type="SAM" id="SignalP"/>
    </source>
</evidence>
<evidence type="ECO:0000313" key="3">
    <source>
        <dbReference type="EMBL" id="NMP30246.1"/>
    </source>
</evidence>